<dbReference type="SFLD" id="SFLDS00019">
    <property type="entry name" value="Glutathione_Transferase_(cytos"/>
    <property type="match status" value="1"/>
</dbReference>
<dbReference type="InterPro" id="IPR010987">
    <property type="entry name" value="Glutathione-S-Trfase_C-like"/>
</dbReference>
<dbReference type="Pfam" id="PF13410">
    <property type="entry name" value="GST_C_2"/>
    <property type="match status" value="1"/>
</dbReference>
<dbReference type="InterPro" id="IPR040079">
    <property type="entry name" value="Glutathione_S-Trfase"/>
</dbReference>
<evidence type="ECO:0000313" key="4">
    <source>
        <dbReference type="Proteomes" id="UP000799772"/>
    </source>
</evidence>
<evidence type="ECO:0000259" key="1">
    <source>
        <dbReference type="PROSITE" id="PS50404"/>
    </source>
</evidence>
<dbReference type="SFLD" id="SFLDG00358">
    <property type="entry name" value="Main_(cytGST)"/>
    <property type="match status" value="1"/>
</dbReference>
<sequence length="210" mass="24020">MALTLISATPSPYARKVRIMLAEKGVQFTLQTEVPWDSTTKTKDYNPLEKLPVLIPDKGQPVFESHFILEWIEAHYPEPRLYPPTKEKELFAKQIQVIADGMCDAGVLLFFEKQREQPSYEWQARQRRKLEGGMKALSGYVGDNEFIVDNTFGLADIAAGSALGWVKVRMPEYDWQGEYPNLKRYSAGLEARKSFQESVPYPQKISDKIV</sequence>
<name>A0A9P4ID82_9PEZI</name>
<reference evidence="3" key="1">
    <citation type="journal article" date="2020" name="Stud. Mycol.">
        <title>101 Dothideomycetes genomes: a test case for predicting lifestyles and emergence of pathogens.</title>
        <authorList>
            <person name="Haridas S."/>
            <person name="Albert R."/>
            <person name="Binder M."/>
            <person name="Bloem J."/>
            <person name="Labutti K."/>
            <person name="Salamov A."/>
            <person name="Andreopoulos B."/>
            <person name="Baker S."/>
            <person name="Barry K."/>
            <person name="Bills G."/>
            <person name="Bluhm B."/>
            <person name="Cannon C."/>
            <person name="Castanera R."/>
            <person name="Culley D."/>
            <person name="Daum C."/>
            <person name="Ezra D."/>
            <person name="Gonzalez J."/>
            <person name="Henrissat B."/>
            <person name="Kuo A."/>
            <person name="Liang C."/>
            <person name="Lipzen A."/>
            <person name="Lutzoni F."/>
            <person name="Magnuson J."/>
            <person name="Mondo S."/>
            <person name="Nolan M."/>
            <person name="Ohm R."/>
            <person name="Pangilinan J."/>
            <person name="Park H.-J."/>
            <person name="Ramirez L."/>
            <person name="Alfaro M."/>
            <person name="Sun H."/>
            <person name="Tritt A."/>
            <person name="Yoshinaga Y."/>
            <person name="Zwiers L.-H."/>
            <person name="Turgeon B."/>
            <person name="Goodwin S."/>
            <person name="Spatafora J."/>
            <person name="Crous P."/>
            <person name="Grigoriev I."/>
        </authorList>
    </citation>
    <scope>NUCLEOTIDE SEQUENCE</scope>
    <source>
        <strain evidence="3">CBS 133067</strain>
    </source>
</reference>
<dbReference type="InterPro" id="IPR036282">
    <property type="entry name" value="Glutathione-S-Trfase_C_sf"/>
</dbReference>
<dbReference type="InterPro" id="IPR050983">
    <property type="entry name" value="GST_Omega/HSP26"/>
</dbReference>
<feature type="domain" description="GST C-terminal" evidence="2">
    <location>
        <begin position="84"/>
        <end position="210"/>
    </location>
</feature>
<evidence type="ECO:0000259" key="2">
    <source>
        <dbReference type="PROSITE" id="PS50405"/>
    </source>
</evidence>
<gene>
    <name evidence="3" type="ORF">NA57DRAFT_75215</name>
</gene>
<accession>A0A9P4ID82</accession>
<dbReference type="SUPFAM" id="SSF52833">
    <property type="entry name" value="Thioredoxin-like"/>
    <property type="match status" value="1"/>
</dbReference>
<dbReference type="PROSITE" id="PS50405">
    <property type="entry name" value="GST_CTER"/>
    <property type="match status" value="1"/>
</dbReference>
<dbReference type="PROSITE" id="PS50404">
    <property type="entry name" value="GST_NTER"/>
    <property type="match status" value="1"/>
</dbReference>
<feature type="domain" description="GST N-terminal" evidence="1">
    <location>
        <begin position="1"/>
        <end position="80"/>
    </location>
</feature>
<protein>
    <submittedName>
        <fullName evidence="3">Glutathione S-transferase domain-containing protein</fullName>
    </submittedName>
</protein>
<dbReference type="GO" id="GO:0005737">
    <property type="term" value="C:cytoplasm"/>
    <property type="evidence" value="ECO:0007669"/>
    <property type="project" value="TreeGrafter"/>
</dbReference>
<keyword evidence="4" id="KW-1185">Reference proteome</keyword>
<dbReference type="PANTHER" id="PTHR43968">
    <property type="match status" value="1"/>
</dbReference>
<dbReference type="InterPro" id="IPR036249">
    <property type="entry name" value="Thioredoxin-like_sf"/>
</dbReference>
<dbReference type="PANTHER" id="PTHR43968:SF6">
    <property type="entry name" value="GLUTATHIONE S-TRANSFERASE OMEGA"/>
    <property type="match status" value="1"/>
</dbReference>
<dbReference type="AlphaFoldDB" id="A0A9P4ID82"/>
<dbReference type="Gene3D" id="1.20.1050.10">
    <property type="match status" value="1"/>
</dbReference>
<dbReference type="CDD" id="cd03205">
    <property type="entry name" value="GST_C_6"/>
    <property type="match status" value="1"/>
</dbReference>
<dbReference type="Pfam" id="PF13409">
    <property type="entry name" value="GST_N_2"/>
    <property type="match status" value="1"/>
</dbReference>
<evidence type="ECO:0000313" key="3">
    <source>
        <dbReference type="EMBL" id="KAF2099711.1"/>
    </source>
</evidence>
<dbReference type="InterPro" id="IPR004045">
    <property type="entry name" value="Glutathione_S-Trfase_N"/>
</dbReference>
<dbReference type="Proteomes" id="UP000799772">
    <property type="component" value="Unassembled WGS sequence"/>
</dbReference>
<dbReference type="Gene3D" id="3.40.30.10">
    <property type="entry name" value="Glutaredoxin"/>
    <property type="match status" value="1"/>
</dbReference>
<dbReference type="SUPFAM" id="SSF47616">
    <property type="entry name" value="GST C-terminal domain-like"/>
    <property type="match status" value="1"/>
</dbReference>
<dbReference type="EMBL" id="ML978125">
    <property type="protein sequence ID" value="KAF2099711.1"/>
    <property type="molecule type" value="Genomic_DNA"/>
</dbReference>
<proteinExistence type="predicted"/>
<comment type="caution">
    <text evidence="3">The sequence shown here is derived from an EMBL/GenBank/DDBJ whole genome shotgun (WGS) entry which is preliminary data.</text>
</comment>
<organism evidence="3 4">
    <name type="scientific">Rhizodiscina lignyota</name>
    <dbReference type="NCBI Taxonomy" id="1504668"/>
    <lineage>
        <taxon>Eukaryota</taxon>
        <taxon>Fungi</taxon>
        <taxon>Dikarya</taxon>
        <taxon>Ascomycota</taxon>
        <taxon>Pezizomycotina</taxon>
        <taxon>Dothideomycetes</taxon>
        <taxon>Pleosporomycetidae</taxon>
        <taxon>Aulographales</taxon>
        <taxon>Rhizodiscinaceae</taxon>
        <taxon>Rhizodiscina</taxon>
    </lineage>
</organism>
<dbReference type="OrthoDB" id="249703at2759"/>